<proteinExistence type="predicted"/>
<protein>
    <recommendedName>
        <fullName evidence="2">ATP-grasp domain-containing protein</fullName>
    </recommendedName>
</protein>
<name>A0A0F9VYR9_9ZZZZ</name>
<comment type="caution">
    <text evidence="1">The sequence shown here is derived from an EMBL/GenBank/DDBJ whole genome shotgun (WGS) entry which is preliminary data.</text>
</comment>
<reference evidence="1" key="1">
    <citation type="journal article" date="2015" name="Nature">
        <title>Complex archaea that bridge the gap between prokaryotes and eukaryotes.</title>
        <authorList>
            <person name="Spang A."/>
            <person name="Saw J.H."/>
            <person name="Jorgensen S.L."/>
            <person name="Zaremba-Niedzwiedzka K."/>
            <person name="Martijn J."/>
            <person name="Lind A.E."/>
            <person name="van Eijk R."/>
            <person name="Schleper C."/>
            <person name="Guy L."/>
            <person name="Ettema T.J."/>
        </authorList>
    </citation>
    <scope>NUCLEOTIDE SEQUENCE</scope>
</reference>
<dbReference type="SUPFAM" id="SSF56059">
    <property type="entry name" value="Glutathione synthetase ATP-binding domain-like"/>
    <property type="match status" value="1"/>
</dbReference>
<gene>
    <name evidence="1" type="ORF">LCGC14_0348780</name>
</gene>
<sequence length="425" mass="47375">MKNIDSSQEQTRSQRLNHHCTCVTLDWSAIIRDLNNQLGDNPEGILSTSAMRQFFSNAAIFVPSSDLEQMQAIVKAIESAVSLAEYQQQVMSWAPESARHNPGPVGAFMGYDFHLSEDGPRLIEINTNAGGAFLNAILTRAQLKCCSGSAQASWAKDFDEAVITQFISEWQSQRGSGQPERIAIIDDAPEEQHLYPEFKLAQGLFIQHGIDAVILSPKDLKYESGVLYGNKQKIDLVYNRLVDFGLDAPEHAALRSAWLEGGAVITPNPYTHALLADKRNLVLLSDQHNLIDWGLSAENAELLKKGIPHTIQVNAYDEQSLWLQRRQWFFKPVAGHGSKGVYRGSKLTKSTFARILESDYVAQAYVPPSERVVMVDNEREMLKVDVRLYTYRGELLLAAARLYRGQATNLRTPGGGFAPLLLQQC</sequence>
<dbReference type="AlphaFoldDB" id="A0A0F9VYR9"/>
<organism evidence="1">
    <name type="scientific">marine sediment metagenome</name>
    <dbReference type="NCBI Taxonomy" id="412755"/>
    <lineage>
        <taxon>unclassified sequences</taxon>
        <taxon>metagenomes</taxon>
        <taxon>ecological metagenomes</taxon>
    </lineage>
</organism>
<accession>A0A0F9VYR9</accession>
<evidence type="ECO:0008006" key="2">
    <source>
        <dbReference type="Google" id="ProtNLM"/>
    </source>
</evidence>
<evidence type="ECO:0000313" key="1">
    <source>
        <dbReference type="EMBL" id="KKN78586.1"/>
    </source>
</evidence>
<dbReference type="EMBL" id="LAZR01000260">
    <property type="protein sequence ID" value="KKN78586.1"/>
    <property type="molecule type" value="Genomic_DNA"/>
</dbReference>